<name>X1R760_9ZZZZ</name>
<comment type="caution">
    <text evidence="1">The sequence shown here is derived from an EMBL/GenBank/DDBJ whole genome shotgun (WGS) entry which is preliminary data.</text>
</comment>
<organism evidence="1">
    <name type="scientific">marine sediment metagenome</name>
    <dbReference type="NCBI Taxonomy" id="412755"/>
    <lineage>
        <taxon>unclassified sequences</taxon>
        <taxon>metagenomes</taxon>
        <taxon>ecological metagenomes</taxon>
    </lineage>
</organism>
<dbReference type="EMBL" id="BARW01010462">
    <property type="protein sequence ID" value="GAI76567.1"/>
    <property type="molecule type" value="Genomic_DNA"/>
</dbReference>
<protein>
    <recommendedName>
        <fullName evidence="2">Nuclease associated modular domain-containing protein</fullName>
    </recommendedName>
</protein>
<accession>X1R760</accession>
<sequence>MTGLVMRKVISGGVLKLERVQVVPRGMSGGVLKLERVQVICPACGEQVEAVAGDGQVKGYCAVAKQYVNFLVETQGVRTDNDSTAEVRAKLSAIAKKRWQDPEYRAKQSASHIGKHPTAETRTKILATQSTEEHRAKQSAATKKLWQDPEYRAKQRVTRMGKHHTAEAKAKLSAASKKRWEDPEYQAKQIATHTVKHSTALMGKHLTAETKAKIS</sequence>
<gene>
    <name evidence="1" type="ORF">S12H4_20590</name>
</gene>
<reference evidence="1" key="1">
    <citation type="journal article" date="2014" name="Front. Microbiol.">
        <title>High frequency of phylogenetically diverse reductive dehalogenase-homologous genes in deep subseafloor sedimentary metagenomes.</title>
        <authorList>
            <person name="Kawai M."/>
            <person name="Futagami T."/>
            <person name="Toyoda A."/>
            <person name="Takaki Y."/>
            <person name="Nishi S."/>
            <person name="Hori S."/>
            <person name="Arai W."/>
            <person name="Tsubouchi T."/>
            <person name="Morono Y."/>
            <person name="Uchiyama I."/>
            <person name="Ito T."/>
            <person name="Fujiyama A."/>
            <person name="Inagaki F."/>
            <person name="Takami H."/>
        </authorList>
    </citation>
    <scope>NUCLEOTIDE SEQUENCE</scope>
    <source>
        <strain evidence="1">Expedition CK06-06</strain>
    </source>
</reference>
<proteinExistence type="predicted"/>
<evidence type="ECO:0000313" key="1">
    <source>
        <dbReference type="EMBL" id="GAI76567.1"/>
    </source>
</evidence>
<evidence type="ECO:0008006" key="2">
    <source>
        <dbReference type="Google" id="ProtNLM"/>
    </source>
</evidence>
<dbReference type="AlphaFoldDB" id="X1R760"/>
<feature type="non-terminal residue" evidence="1">
    <location>
        <position position="215"/>
    </location>
</feature>